<feature type="non-terminal residue" evidence="2">
    <location>
        <position position="1"/>
    </location>
</feature>
<sequence>TSTHKHSHTLPPFLTQKNIQPRHTRMHIIHPLTLPIHTLHTLVRYSCTKSTAITGLRGGPVLTGVMMSRQPHTAQSKVTHHPRPQPDSQLPHLVSTPGQRTGNSGVERPLVSLRLL</sequence>
<dbReference type="EMBL" id="HADW01010883">
    <property type="protein sequence ID" value="SBP12283.1"/>
    <property type="molecule type" value="Transcribed_RNA"/>
</dbReference>
<feature type="region of interest" description="Disordered" evidence="1">
    <location>
        <begin position="68"/>
        <end position="108"/>
    </location>
</feature>
<proteinExistence type="predicted"/>
<dbReference type="AlphaFoldDB" id="A0A1A7X2S1"/>
<name>A0A1A7X2S1_9TELE</name>
<accession>A0A1A7X2S1</accession>
<gene>
    <name evidence="2" type="primary">SRRM1</name>
</gene>
<feature type="non-terminal residue" evidence="2">
    <location>
        <position position="116"/>
    </location>
</feature>
<reference evidence="2" key="2">
    <citation type="submission" date="2016-06" db="EMBL/GenBank/DDBJ databases">
        <title>The genome of a short-lived fish provides insights into sex chromosome evolution and the genetic control of aging.</title>
        <authorList>
            <person name="Reichwald K."/>
            <person name="Felder M."/>
            <person name="Petzold A."/>
            <person name="Koch P."/>
            <person name="Groth M."/>
            <person name="Platzer M."/>
        </authorList>
    </citation>
    <scope>NUCLEOTIDE SEQUENCE</scope>
    <source>
        <tissue evidence="2">Brain</tissue>
    </source>
</reference>
<reference evidence="2" key="1">
    <citation type="submission" date="2016-05" db="EMBL/GenBank/DDBJ databases">
        <authorList>
            <person name="Lavstsen T."/>
            <person name="Jespersen J.S."/>
        </authorList>
    </citation>
    <scope>NUCLEOTIDE SEQUENCE</scope>
    <source>
        <tissue evidence="2">Brain</tissue>
    </source>
</reference>
<organism evidence="2">
    <name type="scientific">Iconisemion striatum</name>
    <dbReference type="NCBI Taxonomy" id="60296"/>
    <lineage>
        <taxon>Eukaryota</taxon>
        <taxon>Metazoa</taxon>
        <taxon>Chordata</taxon>
        <taxon>Craniata</taxon>
        <taxon>Vertebrata</taxon>
        <taxon>Euteleostomi</taxon>
        <taxon>Actinopterygii</taxon>
        <taxon>Neopterygii</taxon>
        <taxon>Teleostei</taxon>
        <taxon>Neoteleostei</taxon>
        <taxon>Acanthomorphata</taxon>
        <taxon>Ovalentaria</taxon>
        <taxon>Atherinomorphae</taxon>
        <taxon>Cyprinodontiformes</taxon>
        <taxon>Nothobranchiidae</taxon>
        <taxon>Iconisemion</taxon>
    </lineage>
</organism>
<evidence type="ECO:0000256" key="1">
    <source>
        <dbReference type="SAM" id="MobiDB-lite"/>
    </source>
</evidence>
<evidence type="ECO:0000313" key="2">
    <source>
        <dbReference type="EMBL" id="SBP12283.1"/>
    </source>
</evidence>
<protein>
    <submittedName>
        <fullName evidence="2">Serine/arginine repetitive matrix 1</fullName>
    </submittedName>
</protein>